<feature type="region of interest" description="Disordered" evidence="1">
    <location>
        <begin position="1"/>
        <end position="25"/>
    </location>
</feature>
<dbReference type="GeneID" id="25727187"/>
<keyword evidence="3" id="KW-1185">Reference proteome</keyword>
<gene>
    <name evidence="2" type="ORF">MNEG_10062</name>
</gene>
<reference evidence="2 3" key="1">
    <citation type="journal article" date="2013" name="BMC Genomics">
        <title>Reconstruction of the lipid metabolism for the microalga Monoraphidium neglectum from its genome sequence reveals characteristics suitable for biofuel production.</title>
        <authorList>
            <person name="Bogen C."/>
            <person name="Al-Dilaimi A."/>
            <person name="Albersmeier A."/>
            <person name="Wichmann J."/>
            <person name="Grundmann M."/>
            <person name="Rupp O."/>
            <person name="Lauersen K.J."/>
            <person name="Blifernez-Klassen O."/>
            <person name="Kalinowski J."/>
            <person name="Goesmann A."/>
            <person name="Mussgnug J.H."/>
            <person name="Kruse O."/>
        </authorList>
    </citation>
    <scope>NUCLEOTIDE SEQUENCE [LARGE SCALE GENOMIC DNA]</scope>
    <source>
        <strain evidence="2 3">SAG 48.87</strain>
    </source>
</reference>
<evidence type="ECO:0000313" key="2">
    <source>
        <dbReference type="EMBL" id="KIY97897.1"/>
    </source>
</evidence>
<dbReference type="RefSeq" id="XP_013896917.1">
    <property type="nucleotide sequence ID" value="XM_014041463.1"/>
</dbReference>
<organism evidence="2 3">
    <name type="scientific">Monoraphidium neglectum</name>
    <dbReference type="NCBI Taxonomy" id="145388"/>
    <lineage>
        <taxon>Eukaryota</taxon>
        <taxon>Viridiplantae</taxon>
        <taxon>Chlorophyta</taxon>
        <taxon>core chlorophytes</taxon>
        <taxon>Chlorophyceae</taxon>
        <taxon>CS clade</taxon>
        <taxon>Sphaeropleales</taxon>
        <taxon>Selenastraceae</taxon>
        <taxon>Monoraphidium</taxon>
    </lineage>
</organism>
<feature type="compositionally biased region" description="Basic and acidic residues" evidence="1">
    <location>
        <begin position="14"/>
        <end position="25"/>
    </location>
</feature>
<dbReference type="EMBL" id="KK102384">
    <property type="protein sequence ID" value="KIY97897.1"/>
    <property type="molecule type" value="Genomic_DNA"/>
</dbReference>
<dbReference type="Proteomes" id="UP000054498">
    <property type="component" value="Unassembled WGS sequence"/>
</dbReference>
<proteinExistence type="predicted"/>
<dbReference type="OrthoDB" id="536206at2759"/>
<sequence length="236" mass="25870">MKGSAGVTHPPDPTSREGSDKPTREELIALNAKLKKEMEAMSKEQSREEATARRNQMIKLVAQRPRVGNKIVFGTAGERPEAALRVLHNPATGKNTTNPEEIIGIVTDFMSQKVAAPRDSKTGKYLPAEAPRKYPFEAPNQTDAFKLLAPDQTGPGRRRWLHKNVADVAAYHACIRTLARGKAPGPDGVVNEVLQALPQAGHEALHALMQLMWAAGHTPDAWKRSETVLLHGPYKL</sequence>
<dbReference type="KEGG" id="mng:MNEG_10062"/>
<dbReference type="AlphaFoldDB" id="A0A0D2JE96"/>
<name>A0A0D2JE96_9CHLO</name>
<evidence type="ECO:0000313" key="3">
    <source>
        <dbReference type="Proteomes" id="UP000054498"/>
    </source>
</evidence>
<evidence type="ECO:0000256" key="1">
    <source>
        <dbReference type="SAM" id="MobiDB-lite"/>
    </source>
</evidence>
<protein>
    <submittedName>
        <fullName evidence="2">Uncharacterized protein</fullName>
    </submittedName>
</protein>
<accession>A0A0D2JE96</accession>